<feature type="compositionally biased region" description="Low complexity" evidence="16">
    <location>
        <begin position="396"/>
        <end position="410"/>
    </location>
</feature>
<evidence type="ECO:0000256" key="6">
    <source>
        <dbReference type="ARBA" id="ARBA00022801"/>
    </source>
</evidence>
<keyword evidence="11" id="KW-0413">Isomerase</keyword>
<dbReference type="FunFam" id="3.40.50.300:FF:001975">
    <property type="entry name" value="ATP-dependent DNA helicase"/>
    <property type="match status" value="1"/>
</dbReference>
<comment type="catalytic activity">
    <reaction evidence="13">
        <text>Couples ATP hydrolysis with the unwinding of duplex DNA by translocating in the 3'-5' direction.</text>
        <dbReference type="EC" id="5.6.2.4"/>
    </reaction>
</comment>
<dbReference type="InterPro" id="IPR044876">
    <property type="entry name" value="HRDC_dom_sf"/>
</dbReference>
<dbReference type="GO" id="GO:0005737">
    <property type="term" value="C:cytoplasm"/>
    <property type="evidence" value="ECO:0007669"/>
    <property type="project" value="TreeGrafter"/>
</dbReference>
<dbReference type="Pfam" id="PF00271">
    <property type="entry name" value="Helicase_C"/>
    <property type="match status" value="1"/>
</dbReference>
<evidence type="ECO:0000256" key="11">
    <source>
        <dbReference type="ARBA" id="ARBA00023235"/>
    </source>
</evidence>
<dbReference type="GO" id="GO:0003677">
    <property type="term" value="F:DNA binding"/>
    <property type="evidence" value="ECO:0007669"/>
    <property type="project" value="UniProtKB-KW"/>
</dbReference>
<evidence type="ECO:0000256" key="16">
    <source>
        <dbReference type="SAM" id="MobiDB-lite"/>
    </source>
</evidence>
<reference evidence="20" key="1">
    <citation type="submission" date="2023-06" db="EMBL/GenBank/DDBJ databases">
        <title>Survivors Of The Sea: Transcriptome response of Skeletonema marinoi to long-term dormancy.</title>
        <authorList>
            <person name="Pinder M.I.M."/>
            <person name="Kourtchenko O."/>
            <person name="Robertson E.K."/>
            <person name="Larsson T."/>
            <person name="Maumus F."/>
            <person name="Osuna-Cruz C.M."/>
            <person name="Vancaester E."/>
            <person name="Stenow R."/>
            <person name="Vandepoele K."/>
            <person name="Ploug H."/>
            <person name="Bruchert V."/>
            <person name="Godhe A."/>
            <person name="Topel M."/>
        </authorList>
    </citation>
    <scope>NUCLEOTIDE SEQUENCE</scope>
    <source>
        <strain evidence="20">R05AC</strain>
    </source>
</reference>
<dbReference type="GO" id="GO:0005524">
    <property type="term" value="F:ATP binding"/>
    <property type="evidence" value="ECO:0007669"/>
    <property type="project" value="UniProtKB-KW"/>
</dbReference>
<feature type="compositionally biased region" description="Low complexity" evidence="16">
    <location>
        <begin position="341"/>
        <end position="352"/>
    </location>
</feature>
<dbReference type="NCBIfam" id="TIGR00614">
    <property type="entry name" value="recQ_fam"/>
    <property type="match status" value="1"/>
</dbReference>
<dbReference type="GO" id="GO:0000724">
    <property type="term" value="P:double-strand break repair via homologous recombination"/>
    <property type="evidence" value="ECO:0007669"/>
    <property type="project" value="TreeGrafter"/>
</dbReference>
<keyword evidence="4" id="KW-0547">Nucleotide-binding</keyword>
<comment type="similarity">
    <text evidence="2">Belongs to the helicase family. RecQ subfamily.</text>
</comment>
<dbReference type="CDD" id="cd17920">
    <property type="entry name" value="DEXHc_RecQ"/>
    <property type="match status" value="1"/>
</dbReference>
<sequence length="1257" mass="139663">MRRNNGGDCNDGCIKFEYAVSKNGSSEFETLWKQQRQQQNAQFLFLSRQEIEACDRRRNDSGNHHRHGGNGTIISLGDLRAALEATSTRHRQREALPVKPPPTPPNDGDDRKKKMMMMKESAVQMQHAQQSQNHQQQQNYPTSNNVGRNPQLQNNNAVITPRHCQDGVTKAQAMRGAQQSSSNNLTSNNNNTSLPVNHDSLVDLTLDPPTMSAFDYNDFDYANPNAGASNNNTSNNNNNDPMLDEFENGNDDELLALDVDQIVAQKPPPAQQSSPYTGHLHHHHGKENFTNRSNHYQDFNGGGDGADGGYHNYNDAAGGGSGGYNNDHVNNSFSHGGPQQNSFSSTFKSSNNDANAPTFGDSYTNNTHYNAGSGGGGGATFGESYSNQFGGDTNGSSGYNGYDSNNYNNGGQHGSEITNNGNNMTGNGGVPLCPGHNIPCITLTSNTADNPGRQFYKCSMEDGGNCDFFQWVDGNEGSMYNTSSYEGESFQPTSGGGGGGDTKDFYAENRRVFGHPGFRPGQKEVIENAMRGKDVFVLMPTGGGKSLCYQLPAWCCPGISIVISPLLSLIEDQVQSMTKLGVESVFLNSQQEWHGEQNEIMQRLFRVPAHGGIKLLYITPEKLTHSGMIKGMMQKLCDKNRISRFVVDEAHCLSDWGHDFRPDYNQLGCLRREYPNVPIMALTATANKKVVNDAIGALGMRNEYRYQSSFNRPNLHYEVRRKDKQTPDIMADYIADRRNESGVIYCLSRKDCETLTDKLNKKLQEKGFRDVRVSFYHAELDAFERKRRHHDWSLGKISVLCATIAFGMGIDKPDVRYVMHYSMPKSITHYYQESGRAGRDGMNADCILFYAYKDKQVLEGMIRKSSTNTFSPATRRKIDQLYSCLRYCEDTFECRRTLQLRFFGENFDQSNCNKTCDNCRAGLVAENRNVTNETREILQLLSSIKSQNRNSTLVNLSELWRGSKNKQHTKFLQTNLLSGYGGGSKLNKADVDRIMHALVFENILEETAQQAGASGYAADYVQPGSEAQSVLTGKQVFVRFANKQGPDKKATTKKKKKDAATKPKGKKKSKKSAKSVDSSIDLDCLLDSSPEAPAPSAAGLKRPTISGVFSAAHTSALRARIQKLVSMWADEEQMAGNKVFYWNILNGEQTKEIATKVPTNLEELAECMLPENFQKEYGDRLLKNINAYIDSEKLHSCIENRPTKKHKRGDAPDSQDVIIVDEFDDGIDYAAIELPVTQNSSSDSKLKSKKSSYFPKA</sequence>
<dbReference type="PANTHER" id="PTHR13710">
    <property type="entry name" value="DNA HELICASE RECQ FAMILY MEMBER"/>
    <property type="match status" value="1"/>
</dbReference>
<evidence type="ECO:0000256" key="15">
    <source>
        <dbReference type="PROSITE-ProRule" id="PRU01343"/>
    </source>
</evidence>
<comment type="caution">
    <text evidence="20">The sequence shown here is derived from an EMBL/GenBank/DDBJ whole genome shotgun (WGS) entry which is preliminary data.</text>
</comment>
<evidence type="ECO:0000259" key="18">
    <source>
        <dbReference type="PROSITE" id="PS51194"/>
    </source>
</evidence>
<keyword evidence="10" id="KW-0238">DNA-binding</keyword>
<feature type="region of interest" description="Disordered" evidence="16">
    <location>
        <begin position="1238"/>
        <end position="1257"/>
    </location>
</feature>
<dbReference type="SUPFAM" id="SSF46785">
    <property type="entry name" value="Winged helix' DNA-binding domain"/>
    <property type="match status" value="1"/>
</dbReference>
<dbReference type="PROSITE" id="PS00690">
    <property type="entry name" value="DEAH_ATP_HELICASE"/>
    <property type="match status" value="1"/>
</dbReference>
<evidence type="ECO:0000256" key="2">
    <source>
        <dbReference type="ARBA" id="ARBA00005446"/>
    </source>
</evidence>
<dbReference type="InterPro" id="IPR032284">
    <property type="entry name" value="RecQ_Zn-bd"/>
</dbReference>
<dbReference type="GO" id="GO:0009378">
    <property type="term" value="F:four-way junction helicase activity"/>
    <property type="evidence" value="ECO:0007669"/>
    <property type="project" value="TreeGrafter"/>
</dbReference>
<keyword evidence="6 20" id="KW-0378">Hydrolase</keyword>
<evidence type="ECO:0000256" key="9">
    <source>
        <dbReference type="ARBA" id="ARBA00022840"/>
    </source>
</evidence>
<dbReference type="InterPro" id="IPR001650">
    <property type="entry name" value="Helicase_C-like"/>
</dbReference>
<evidence type="ECO:0000256" key="5">
    <source>
        <dbReference type="ARBA" id="ARBA00022771"/>
    </source>
</evidence>
<dbReference type="InterPro" id="IPR014001">
    <property type="entry name" value="Helicase_ATP-bd"/>
</dbReference>
<dbReference type="EMBL" id="JATAAI010000033">
    <property type="protein sequence ID" value="KAK1735578.1"/>
    <property type="molecule type" value="Genomic_DNA"/>
</dbReference>
<evidence type="ECO:0000256" key="8">
    <source>
        <dbReference type="ARBA" id="ARBA00022833"/>
    </source>
</evidence>
<evidence type="ECO:0000259" key="17">
    <source>
        <dbReference type="PROSITE" id="PS51192"/>
    </source>
</evidence>
<evidence type="ECO:0000256" key="13">
    <source>
        <dbReference type="ARBA" id="ARBA00034617"/>
    </source>
</evidence>
<feature type="compositionally biased region" description="Basic residues" evidence="16">
    <location>
        <begin position="1051"/>
        <end position="1073"/>
    </location>
</feature>
<feature type="domain" description="Helicase C-terminal" evidence="18">
    <location>
        <begin position="728"/>
        <end position="882"/>
    </location>
</feature>
<proteinExistence type="inferred from homology"/>
<feature type="compositionally biased region" description="Polar residues" evidence="16">
    <location>
        <begin position="288"/>
        <end position="297"/>
    </location>
</feature>
<dbReference type="Pfam" id="PF16124">
    <property type="entry name" value="RecQ_Zn_bind"/>
    <property type="match status" value="1"/>
</dbReference>
<dbReference type="Pfam" id="PF00270">
    <property type="entry name" value="DEAD"/>
    <property type="match status" value="1"/>
</dbReference>
<dbReference type="PROSITE" id="PS51194">
    <property type="entry name" value="HELICASE_CTER"/>
    <property type="match status" value="1"/>
</dbReference>
<keyword evidence="21" id="KW-1185">Reference proteome</keyword>
<dbReference type="InterPro" id="IPR010666">
    <property type="entry name" value="Znf_GRF"/>
</dbReference>
<dbReference type="GO" id="GO:0043138">
    <property type="term" value="F:3'-5' DNA helicase activity"/>
    <property type="evidence" value="ECO:0007669"/>
    <property type="project" value="UniProtKB-EC"/>
</dbReference>
<dbReference type="SMART" id="SM00487">
    <property type="entry name" value="DEXDc"/>
    <property type="match status" value="1"/>
</dbReference>
<dbReference type="Gene3D" id="3.40.50.300">
    <property type="entry name" value="P-loop containing nucleotide triphosphate hydrolases"/>
    <property type="match status" value="2"/>
</dbReference>
<dbReference type="PROSITE" id="PS51192">
    <property type="entry name" value="HELICASE_ATP_BIND_1"/>
    <property type="match status" value="1"/>
</dbReference>
<feature type="domain" description="Helicase ATP-binding" evidence="17">
    <location>
        <begin position="526"/>
        <end position="704"/>
    </location>
</feature>
<dbReference type="GO" id="GO:0016787">
    <property type="term" value="F:hydrolase activity"/>
    <property type="evidence" value="ECO:0007669"/>
    <property type="project" value="UniProtKB-KW"/>
</dbReference>
<evidence type="ECO:0000256" key="14">
    <source>
        <dbReference type="ARBA" id="ARBA00034808"/>
    </source>
</evidence>
<feature type="compositionally biased region" description="Low complexity" evidence="16">
    <location>
        <begin position="180"/>
        <end position="192"/>
    </location>
</feature>
<dbReference type="SMART" id="SM00956">
    <property type="entry name" value="RQC"/>
    <property type="match status" value="1"/>
</dbReference>
<dbReference type="SUPFAM" id="SSF52540">
    <property type="entry name" value="P-loop containing nucleoside triphosphate hydrolases"/>
    <property type="match status" value="1"/>
</dbReference>
<name>A0AAD8XXM7_9STRA</name>
<protein>
    <recommendedName>
        <fullName evidence="14">DNA 3'-5' helicase</fullName>
        <ecNumber evidence="14">5.6.2.4</ecNumber>
    </recommendedName>
</protein>
<feature type="compositionally biased region" description="Polar residues" evidence="16">
    <location>
        <begin position="140"/>
        <end position="153"/>
    </location>
</feature>
<feature type="region of interest" description="Disordered" evidence="16">
    <location>
        <begin position="396"/>
        <end position="423"/>
    </location>
</feature>
<evidence type="ECO:0000259" key="19">
    <source>
        <dbReference type="PROSITE" id="PS51999"/>
    </source>
</evidence>
<dbReference type="PROSITE" id="PS51999">
    <property type="entry name" value="ZF_GRF"/>
    <property type="match status" value="1"/>
</dbReference>
<evidence type="ECO:0000256" key="1">
    <source>
        <dbReference type="ARBA" id="ARBA00004123"/>
    </source>
</evidence>
<keyword evidence="8" id="KW-0862">Zinc</keyword>
<evidence type="ECO:0000313" key="20">
    <source>
        <dbReference type="EMBL" id="KAK1735578.1"/>
    </source>
</evidence>
<accession>A0AAD8XXM7</accession>
<feature type="region of interest" description="Disordered" evidence="16">
    <location>
        <begin position="170"/>
        <end position="192"/>
    </location>
</feature>
<evidence type="ECO:0000256" key="12">
    <source>
        <dbReference type="ARBA" id="ARBA00023242"/>
    </source>
</evidence>
<dbReference type="GO" id="GO:0006260">
    <property type="term" value="P:DNA replication"/>
    <property type="evidence" value="ECO:0007669"/>
    <property type="project" value="InterPro"/>
</dbReference>
<feature type="compositionally biased region" description="Low complexity" evidence="16">
    <location>
        <begin position="118"/>
        <end position="139"/>
    </location>
</feature>
<evidence type="ECO:0000256" key="7">
    <source>
        <dbReference type="ARBA" id="ARBA00022806"/>
    </source>
</evidence>
<keyword evidence="9" id="KW-0067">ATP-binding</keyword>
<dbReference type="InterPro" id="IPR004589">
    <property type="entry name" value="DNA_helicase_ATP-dep_RecQ"/>
</dbReference>
<dbReference type="InterPro" id="IPR018982">
    <property type="entry name" value="RQC_domain"/>
</dbReference>
<evidence type="ECO:0000256" key="4">
    <source>
        <dbReference type="ARBA" id="ARBA00022741"/>
    </source>
</evidence>
<evidence type="ECO:0000313" key="21">
    <source>
        <dbReference type="Proteomes" id="UP001224775"/>
    </source>
</evidence>
<feature type="region of interest" description="Disordered" evidence="16">
    <location>
        <begin position="1042"/>
        <end position="1074"/>
    </location>
</feature>
<comment type="subcellular location">
    <subcellularLocation>
        <location evidence="1">Nucleus</location>
    </subcellularLocation>
</comment>
<dbReference type="EC" id="5.6.2.4" evidence="14"/>
<dbReference type="FunFam" id="3.40.50.300:FF:000296">
    <property type="entry name" value="ATP-dependent DNA helicase RecQ"/>
    <property type="match status" value="1"/>
</dbReference>
<dbReference type="Gene3D" id="1.10.150.80">
    <property type="entry name" value="HRDC domain"/>
    <property type="match status" value="1"/>
</dbReference>
<dbReference type="GO" id="GO:0008270">
    <property type="term" value="F:zinc ion binding"/>
    <property type="evidence" value="ECO:0007669"/>
    <property type="project" value="UniProtKB-KW"/>
</dbReference>
<dbReference type="InterPro" id="IPR011545">
    <property type="entry name" value="DEAD/DEAH_box_helicase_dom"/>
</dbReference>
<dbReference type="Pfam" id="PF09382">
    <property type="entry name" value="RQC"/>
    <property type="match status" value="1"/>
</dbReference>
<feature type="compositionally biased region" description="Polar residues" evidence="16">
    <location>
        <begin position="327"/>
        <end position="340"/>
    </location>
</feature>
<feature type="domain" description="GRF-type" evidence="19">
    <location>
        <begin position="433"/>
        <end position="475"/>
    </location>
</feature>
<dbReference type="GO" id="GO:0005634">
    <property type="term" value="C:nucleus"/>
    <property type="evidence" value="ECO:0007669"/>
    <property type="project" value="UniProtKB-SubCell"/>
</dbReference>
<dbReference type="InterPro" id="IPR002464">
    <property type="entry name" value="DNA/RNA_helicase_DEAH_CS"/>
</dbReference>
<gene>
    <name evidence="20" type="ORF">QTG54_013741</name>
</gene>
<dbReference type="PANTHER" id="PTHR13710:SF153">
    <property type="entry name" value="RECQ-LIKE DNA HELICASE BLM"/>
    <property type="match status" value="1"/>
</dbReference>
<keyword evidence="5 15" id="KW-0863">Zinc-finger</keyword>
<dbReference type="SMART" id="SM00490">
    <property type="entry name" value="HELICc"/>
    <property type="match status" value="1"/>
</dbReference>
<feature type="region of interest" description="Disordered" evidence="16">
    <location>
        <begin position="86"/>
        <end position="153"/>
    </location>
</feature>
<dbReference type="InterPro" id="IPR036388">
    <property type="entry name" value="WH-like_DNA-bd_sf"/>
</dbReference>
<evidence type="ECO:0000256" key="10">
    <source>
        <dbReference type="ARBA" id="ARBA00023125"/>
    </source>
</evidence>
<dbReference type="GO" id="GO:0005694">
    <property type="term" value="C:chromosome"/>
    <property type="evidence" value="ECO:0007669"/>
    <property type="project" value="TreeGrafter"/>
</dbReference>
<keyword evidence="7 20" id="KW-0347">Helicase</keyword>
<dbReference type="InterPro" id="IPR027417">
    <property type="entry name" value="P-loop_NTPase"/>
</dbReference>
<dbReference type="Proteomes" id="UP001224775">
    <property type="component" value="Unassembled WGS sequence"/>
</dbReference>
<dbReference type="CDD" id="cd18794">
    <property type="entry name" value="SF2_C_RecQ"/>
    <property type="match status" value="1"/>
</dbReference>
<evidence type="ECO:0000256" key="3">
    <source>
        <dbReference type="ARBA" id="ARBA00022723"/>
    </source>
</evidence>
<dbReference type="InterPro" id="IPR036390">
    <property type="entry name" value="WH_DNA-bd_sf"/>
</dbReference>
<dbReference type="AlphaFoldDB" id="A0AAD8XXM7"/>
<feature type="region of interest" description="Disordered" evidence="16">
    <location>
        <begin position="321"/>
        <end position="361"/>
    </location>
</feature>
<keyword evidence="3" id="KW-0479">Metal-binding</keyword>
<keyword evidence="12" id="KW-0539">Nucleus</keyword>
<feature type="region of interest" description="Disordered" evidence="16">
    <location>
        <begin position="266"/>
        <end position="303"/>
    </location>
</feature>
<dbReference type="Pfam" id="PF06839">
    <property type="entry name" value="Zn_ribbon_GRF"/>
    <property type="match status" value="1"/>
</dbReference>
<dbReference type="Gene3D" id="1.10.10.10">
    <property type="entry name" value="Winged helix-like DNA-binding domain superfamily/Winged helix DNA-binding domain"/>
    <property type="match status" value="1"/>
</dbReference>
<organism evidence="20 21">
    <name type="scientific">Skeletonema marinoi</name>
    <dbReference type="NCBI Taxonomy" id="267567"/>
    <lineage>
        <taxon>Eukaryota</taxon>
        <taxon>Sar</taxon>
        <taxon>Stramenopiles</taxon>
        <taxon>Ochrophyta</taxon>
        <taxon>Bacillariophyta</taxon>
        <taxon>Coscinodiscophyceae</taxon>
        <taxon>Thalassiosirophycidae</taxon>
        <taxon>Thalassiosirales</taxon>
        <taxon>Skeletonemataceae</taxon>
        <taxon>Skeletonema</taxon>
        <taxon>Skeletonema marinoi-dohrnii complex</taxon>
    </lineage>
</organism>